<reference evidence="1" key="2">
    <citation type="journal article" date="2015" name="Data Brief">
        <title>Shoot transcriptome of the giant reed, Arundo donax.</title>
        <authorList>
            <person name="Barrero R.A."/>
            <person name="Guerrero F.D."/>
            <person name="Moolhuijzen P."/>
            <person name="Goolsby J.A."/>
            <person name="Tidwell J."/>
            <person name="Bellgard S.E."/>
            <person name="Bellgard M.I."/>
        </authorList>
    </citation>
    <scope>NUCLEOTIDE SEQUENCE</scope>
    <source>
        <tissue evidence="1">Shoot tissue taken approximately 20 cm above the soil surface</tissue>
    </source>
</reference>
<accession>A0A0A9H8E7</accession>
<dbReference type="AlphaFoldDB" id="A0A0A9H8E7"/>
<organism evidence="1">
    <name type="scientific">Arundo donax</name>
    <name type="common">Giant reed</name>
    <name type="synonym">Donax arundinaceus</name>
    <dbReference type="NCBI Taxonomy" id="35708"/>
    <lineage>
        <taxon>Eukaryota</taxon>
        <taxon>Viridiplantae</taxon>
        <taxon>Streptophyta</taxon>
        <taxon>Embryophyta</taxon>
        <taxon>Tracheophyta</taxon>
        <taxon>Spermatophyta</taxon>
        <taxon>Magnoliopsida</taxon>
        <taxon>Liliopsida</taxon>
        <taxon>Poales</taxon>
        <taxon>Poaceae</taxon>
        <taxon>PACMAD clade</taxon>
        <taxon>Arundinoideae</taxon>
        <taxon>Arundineae</taxon>
        <taxon>Arundo</taxon>
    </lineage>
</organism>
<evidence type="ECO:0000313" key="1">
    <source>
        <dbReference type="EMBL" id="JAE33032.1"/>
    </source>
</evidence>
<reference evidence="1" key="1">
    <citation type="submission" date="2014-09" db="EMBL/GenBank/DDBJ databases">
        <authorList>
            <person name="Magalhaes I.L.F."/>
            <person name="Oliveira U."/>
            <person name="Santos F.R."/>
            <person name="Vidigal T.H.D.A."/>
            <person name="Brescovit A.D."/>
            <person name="Santos A.J."/>
        </authorList>
    </citation>
    <scope>NUCLEOTIDE SEQUENCE</scope>
    <source>
        <tissue evidence="1">Shoot tissue taken approximately 20 cm above the soil surface</tissue>
    </source>
</reference>
<protein>
    <submittedName>
        <fullName evidence="1">Uncharacterized protein</fullName>
    </submittedName>
</protein>
<proteinExistence type="predicted"/>
<dbReference type="EMBL" id="GBRH01164864">
    <property type="protein sequence ID" value="JAE33032.1"/>
    <property type="molecule type" value="Transcribed_RNA"/>
</dbReference>
<sequence>MLVGNLVSRCTHIESSLLTTLCSCLSFVIRGYCGLIKPCFAQFVAK</sequence>
<name>A0A0A9H8E7_ARUDO</name>